<reference evidence="3 5" key="1">
    <citation type="submission" date="2019-09" db="EMBL/GenBank/DDBJ databases">
        <authorList>
            <person name="Mazhar S."/>
            <person name="Altermann E."/>
            <person name="Hill C."/>
            <person name="Mcauliffe O."/>
        </authorList>
    </citation>
    <scope>NUCLEOTIDE SEQUENCE [LARGE SCALE GENOMIC DNA]</scope>
    <source>
        <strain evidence="3 5">ATCC 51831</strain>
    </source>
</reference>
<evidence type="ECO:0000313" key="6">
    <source>
        <dbReference type="Proteomes" id="UP001057381"/>
    </source>
</evidence>
<dbReference type="GO" id="GO:0006508">
    <property type="term" value="P:proteolysis"/>
    <property type="evidence" value="ECO:0007669"/>
    <property type="project" value="InterPro"/>
</dbReference>
<proteinExistence type="predicted"/>
<protein>
    <submittedName>
        <fullName evidence="4">M15 family metallopeptidase</fullName>
    </submittedName>
</protein>
<evidence type="ECO:0000313" key="3">
    <source>
        <dbReference type="EMBL" id="KAA1039960.1"/>
    </source>
</evidence>
<sequence length="234" mass="25809">MMKRWMITLTAAVAVTVSAATADAAVTPKTCTINVVNKGGVTKINNYVIANKVYGMSRDYNPGASSTMIRNYKAMAADAKKKGIILGIVGTQGAYGFRSYQAQQTLYNDYINMYGFNYASKISAKPGTSEHQAGVAMDIRDNSNYGTLSTAFEYTLASRYLKANAHRFGFIIRYLKGKESITGFMYEPWHIRYVGQKGATAMYKNHVTLEEYLGIAGKKKLNPGTYKVRGLICD</sequence>
<dbReference type="InterPro" id="IPR003709">
    <property type="entry name" value="VanY-like_core_dom"/>
</dbReference>
<dbReference type="InterPro" id="IPR058193">
    <property type="entry name" value="VanY/YodJ_core_dom"/>
</dbReference>
<dbReference type="CDD" id="cd14852">
    <property type="entry name" value="LD-carboxypeptidase"/>
    <property type="match status" value="1"/>
</dbReference>
<dbReference type="InterPro" id="IPR009045">
    <property type="entry name" value="Zn_M74/Hedgehog-like"/>
</dbReference>
<organism evidence="4 6">
    <name type="scientific">Macrococcus equipercicus</name>
    <dbReference type="NCBI Taxonomy" id="69967"/>
    <lineage>
        <taxon>Bacteria</taxon>
        <taxon>Bacillati</taxon>
        <taxon>Bacillota</taxon>
        <taxon>Bacilli</taxon>
        <taxon>Bacillales</taxon>
        <taxon>Staphylococcaceae</taxon>
        <taxon>Macrococcus</taxon>
    </lineage>
</organism>
<keyword evidence="5" id="KW-1185">Reference proteome</keyword>
<accession>A0A9Q9F182</accession>
<evidence type="ECO:0000313" key="4">
    <source>
        <dbReference type="EMBL" id="UTH13106.1"/>
    </source>
</evidence>
<reference evidence="4" key="2">
    <citation type="submission" date="2021-04" db="EMBL/GenBank/DDBJ databases">
        <title>Complete Genome Sequences of Macrococcus spp. from dog and cattle.</title>
        <authorList>
            <person name="Schwendener S."/>
            <person name="Perreten V."/>
        </authorList>
    </citation>
    <scope>NUCLEOTIDE SEQUENCE</scope>
    <source>
        <strain evidence="4">Epi0143-OL</strain>
    </source>
</reference>
<dbReference type="Proteomes" id="UP000295735">
    <property type="component" value="Unassembled WGS sequence"/>
</dbReference>
<dbReference type="Gene3D" id="3.30.1380.10">
    <property type="match status" value="1"/>
</dbReference>
<dbReference type="GO" id="GO:0008233">
    <property type="term" value="F:peptidase activity"/>
    <property type="evidence" value="ECO:0007669"/>
    <property type="project" value="InterPro"/>
</dbReference>
<dbReference type="EMBL" id="CP073809">
    <property type="protein sequence ID" value="UTH13106.1"/>
    <property type="molecule type" value="Genomic_DNA"/>
</dbReference>
<dbReference type="InterPro" id="IPR052179">
    <property type="entry name" value="DD-CPase-like"/>
</dbReference>
<dbReference type="SUPFAM" id="SSF55166">
    <property type="entry name" value="Hedgehog/DD-peptidase"/>
    <property type="match status" value="1"/>
</dbReference>
<keyword evidence="1" id="KW-0732">Signal</keyword>
<feature type="chain" id="PRO_5040416827" evidence="1">
    <location>
        <begin position="25"/>
        <end position="234"/>
    </location>
</feature>
<dbReference type="PANTHER" id="PTHR34385:SF1">
    <property type="entry name" value="PEPTIDOGLYCAN L-ALANYL-D-GLUTAMATE ENDOPEPTIDASE CWLK"/>
    <property type="match status" value="1"/>
</dbReference>
<name>A0A9Q9F182_9STAP</name>
<evidence type="ECO:0000313" key="5">
    <source>
        <dbReference type="Proteomes" id="UP000295735"/>
    </source>
</evidence>
<dbReference type="KEGG" id="mequ:KFV11_07460"/>
<gene>
    <name evidence="3" type="ORF">ERX35_002940</name>
    <name evidence="4" type="ORF">KFV11_07460</name>
</gene>
<feature type="domain" description="D-alanyl-D-alanine carboxypeptidase-like core" evidence="2">
    <location>
        <begin position="67"/>
        <end position="195"/>
    </location>
</feature>
<feature type="signal peptide" evidence="1">
    <location>
        <begin position="1"/>
        <end position="24"/>
    </location>
</feature>
<evidence type="ECO:0000259" key="2">
    <source>
        <dbReference type="Pfam" id="PF02557"/>
    </source>
</evidence>
<dbReference type="EMBL" id="SCWC02000002">
    <property type="protein sequence ID" value="KAA1039960.1"/>
    <property type="molecule type" value="Genomic_DNA"/>
</dbReference>
<dbReference type="Pfam" id="PF02557">
    <property type="entry name" value="VanY"/>
    <property type="match status" value="1"/>
</dbReference>
<evidence type="ECO:0000256" key="1">
    <source>
        <dbReference type="SAM" id="SignalP"/>
    </source>
</evidence>
<dbReference type="AlphaFoldDB" id="A0A9Q9F182"/>
<dbReference type="PANTHER" id="PTHR34385">
    <property type="entry name" value="D-ALANYL-D-ALANINE CARBOXYPEPTIDASE"/>
    <property type="match status" value="1"/>
</dbReference>
<dbReference type="Proteomes" id="UP001057381">
    <property type="component" value="Chromosome"/>
</dbReference>